<evidence type="ECO:0008006" key="5">
    <source>
        <dbReference type="Google" id="ProtNLM"/>
    </source>
</evidence>
<dbReference type="RefSeq" id="WP_203810289.1">
    <property type="nucleotide sequence ID" value="NZ_BOMY01000034.1"/>
</dbReference>
<protein>
    <recommendedName>
        <fullName evidence="5">Membrane-associated oxidoreductase</fullName>
    </recommendedName>
</protein>
<name>A0A919NQ75_9ACTN</name>
<keyword evidence="2" id="KW-0812">Transmembrane</keyword>
<keyword evidence="2" id="KW-0472">Membrane</keyword>
<gene>
    <name evidence="3" type="ORF">Ate02nite_53880</name>
</gene>
<comment type="caution">
    <text evidence="3">The sequence shown here is derived from an EMBL/GenBank/DDBJ whole genome shotgun (WGS) entry which is preliminary data.</text>
</comment>
<accession>A0A919NQ75</accession>
<evidence type="ECO:0000313" key="4">
    <source>
        <dbReference type="Proteomes" id="UP000623608"/>
    </source>
</evidence>
<dbReference type="EMBL" id="BOMY01000034">
    <property type="protein sequence ID" value="GIF22658.1"/>
    <property type="molecule type" value="Genomic_DNA"/>
</dbReference>
<reference evidence="3" key="1">
    <citation type="submission" date="2021-01" db="EMBL/GenBank/DDBJ databases">
        <title>Whole genome shotgun sequence of Actinoplanes tereljensis NBRC 105297.</title>
        <authorList>
            <person name="Komaki H."/>
            <person name="Tamura T."/>
        </authorList>
    </citation>
    <scope>NUCLEOTIDE SEQUENCE</scope>
    <source>
        <strain evidence="3">NBRC 105297</strain>
    </source>
</reference>
<keyword evidence="2" id="KW-1133">Transmembrane helix</keyword>
<feature type="region of interest" description="Disordered" evidence="1">
    <location>
        <begin position="213"/>
        <end position="233"/>
    </location>
</feature>
<organism evidence="3 4">
    <name type="scientific">Paractinoplanes tereljensis</name>
    <dbReference type="NCBI Taxonomy" id="571912"/>
    <lineage>
        <taxon>Bacteria</taxon>
        <taxon>Bacillati</taxon>
        <taxon>Actinomycetota</taxon>
        <taxon>Actinomycetes</taxon>
        <taxon>Micromonosporales</taxon>
        <taxon>Micromonosporaceae</taxon>
        <taxon>Paractinoplanes</taxon>
    </lineage>
</organism>
<evidence type="ECO:0000256" key="1">
    <source>
        <dbReference type="SAM" id="MobiDB-lite"/>
    </source>
</evidence>
<feature type="region of interest" description="Disordered" evidence="1">
    <location>
        <begin position="669"/>
        <end position="708"/>
    </location>
</feature>
<evidence type="ECO:0000256" key="2">
    <source>
        <dbReference type="SAM" id="Phobius"/>
    </source>
</evidence>
<sequence>MVAGEGALWRELVAASRDGRVVDGPRVIDAATLRRALLQPPGPEDHPTGQLHLQGITIDGDLDLRGSTLGVQLTLIECVVRGGLNLLEASLPGLQLDRTTAAWVDAANCVITLEVWLKESSFPSGIDFTDARVGGSMHLDGSTFGPQDRTDAISVVPRGCPVRMRRLTIGGMLSAPRIDCQGMFDLANSRIGGDLELDSSRLAARGADGAVPGTALNGPELRVGGSLSADRRHERARRSIVHAEVNARPVGSDRTTGDLLDVTGRLYLPGVVIGGMVDLSAGRLTAVEPERGLRRAAGPSGDAEFDPTALVVLDRAEVRGNVEFDAGFTARGSVRLSGAEIGGDLRFDGSSLGRTGEAYAVVANGAVVRGHVTVADAAVAGEICLQDARIQHSVLLQRATLTNPGGNALNLHRARVGGTIDCGEVTAQGSLRLADVTAGSVFVSGARLSAPCRTDQRIYRPGTRGFDPVLNLIGAEITGTVRGNPAGRPFTAQGVVGLRGARISRSVQFIQAEISSGEGLALDASTTSCSDLYLSGLDAVGGVRITDARIAGDVDLTRCRLRWNEVAVETLRTGGRPDASVDGGAAEIGGDIWFDGARAEGMVRLRRAVVRRSVGLKDVVLGALAVHVSAEAPADVAATRERALMIASAMADAAEAAVEGGIEAARAAAEQARRDASPEAIDAARAAGPPRVPEQRRRRRRAADPPDPGLLVLDLAGLRTPDLVVAPGQPLRGNVDMSRAVVISLTDNANLWQATHLDLHGLEYQVHIDLDARPGTADWHTQIRRFESTKILPPPSTLRTDVALPTGQLSQPYLQLAAIYRATGADSVARRILYEMRKREWAQRISEAQGMRRWSLAVAGYLYRITVGYGYRLQLALYWLAGLWLAGFLVFGFLAPAERPDPVPVVDARGNSSECVVKPAADPVADQPGYCGRFSPGLYTMDLLVPVVDLGQKSSWHYRSEGLQIVADVLQVAGWILATAAATAALGLVGRGEN</sequence>
<feature type="transmembrane region" description="Helical" evidence="2">
    <location>
        <begin position="877"/>
        <end position="895"/>
    </location>
</feature>
<dbReference type="AlphaFoldDB" id="A0A919NQ75"/>
<dbReference type="Proteomes" id="UP000623608">
    <property type="component" value="Unassembled WGS sequence"/>
</dbReference>
<proteinExistence type="predicted"/>
<evidence type="ECO:0000313" key="3">
    <source>
        <dbReference type="EMBL" id="GIF22658.1"/>
    </source>
</evidence>
<keyword evidence="4" id="KW-1185">Reference proteome</keyword>